<feature type="region of interest" description="Disordered" evidence="8">
    <location>
        <begin position="1"/>
        <end position="27"/>
    </location>
</feature>
<dbReference type="PROSITE" id="PS00240">
    <property type="entry name" value="RECEPTOR_TYR_KIN_III"/>
    <property type="match status" value="1"/>
</dbReference>
<organism evidence="10 11">
    <name type="scientific">Acropora cervicornis</name>
    <name type="common">Staghorn coral</name>
    <dbReference type="NCBI Taxonomy" id="6130"/>
    <lineage>
        <taxon>Eukaryota</taxon>
        <taxon>Metazoa</taxon>
        <taxon>Cnidaria</taxon>
        <taxon>Anthozoa</taxon>
        <taxon>Hexacorallia</taxon>
        <taxon>Scleractinia</taxon>
        <taxon>Astrocoeniina</taxon>
        <taxon>Acroporidae</taxon>
        <taxon>Acropora</taxon>
    </lineage>
</organism>
<dbReference type="SUPFAM" id="SSF56112">
    <property type="entry name" value="Protein kinase-like (PK-like)"/>
    <property type="match status" value="2"/>
</dbReference>
<accession>A0AAD9QL92</accession>
<dbReference type="InterPro" id="IPR000719">
    <property type="entry name" value="Prot_kinase_dom"/>
</dbReference>
<evidence type="ECO:0000313" key="10">
    <source>
        <dbReference type="EMBL" id="KAK2563244.1"/>
    </source>
</evidence>
<dbReference type="EMBL" id="JARQWQ010000026">
    <property type="protein sequence ID" value="KAK2563244.1"/>
    <property type="molecule type" value="Genomic_DNA"/>
</dbReference>
<dbReference type="FunFam" id="1.10.510.10:FF:000554">
    <property type="entry name" value="Predicted protein"/>
    <property type="match status" value="1"/>
</dbReference>
<dbReference type="SMART" id="SM00219">
    <property type="entry name" value="TyrKc"/>
    <property type="match status" value="1"/>
</dbReference>
<dbReference type="InterPro" id="IPR001824">
    <property type="entry name" value="Tyr_kinase_rcpt_3_CS"/>
</dbReference>
<dbReference type="GO" id="GO:0007169">
    <property type="term" value="P:cell surface receptor protein tyrosine kinase signaling pathway"/>
    <property type="evidence" value="ECO:0007669"/>
    <property type="project" value="InterPro"/>
</dbReference>
<evidence type="ECO:0000313" key="11">
    <source>
        <dbReference type="Proteomes" id="UP001249851"/>
    </source>
</evidence>
<dbReference type="PROSITE" id="PS50011">
    <property type="entry name" value="PROTEIN_KINASE_DOM"/>
    <property type="match status" value="1"/>
</dbReference>
<feature type="region of interest" description="Disordered" evidence="8">
    <location>
        <begin position="390"/>
        <end position="505"/>
    </location>
</feature>
<comment type="caution">
    <text evidence="10">The sequence shown here is derived from an EMBL/GenBank/DDBJ whole genome shotgun (WGS) entry which is preliminary data.</text>
</comment>
<feature type="compositionally biased region" description="Basic residues" evidence="8">
    <location>
        <begin position="491"/>
        <end position="505"/>
    </location>
</feature>
<evidence type="ECO:0000256" key="8">
    <source>
        <dbReference type="SAM" id="MobiDB-lite"/>
    </source>
</evidence>
<evidence type="ECO:0000256" key="3">
    <source>
        <dbReference type="ARBA" id="ARBA00022679"/>
    </source>
</evidence>
<keyword evidence="2" id="KW-0597">Phosphoprotein</keyword>
<protein>
    <recommendedName>
        <fullName evidence="1">receptor protein-tyrosine kinase</fullName>
        <ecNumber evidence="1">2.7.10.1</ecNumber>
    </recommendedName>
</protein>
<dbReference type="InterPro" id="IPR001245">
    <property type="entry name" value="Ser-Thr/Tyr_kinase_cat_dom"/>
</dbReference>
<gene>
    <name evidence="10" type="ORF">P5673_013605</name>
</gene>
<dbReference type="InterPro" id="IPR020635">
    <property type="entry name" value="Tyr_kinase_cat_dom"/>
</dbReference>
<dbReference type="EC" id="2.7.10.1" evidence="1"/>
<dbReference type="GO" id="GO:0043235">
    <property type="term" value="C:receptor complex"/>
    <property type="evidence" value="ECO:0007669"/>
    <property type="project" value="TreeGrafter"/>
</dbReference>
<evidence type="ECO:0000256" key="5">
    <source>
        <dbReference type="ARBA" id="ARBA00022777"/>
    </source>
</evidence>
<dbReference type="PANTHER" id="PTHR24416">
    <property type="entry name" value="TYROSINE-PROTEIN KINASE RECEPTOR"/>
    <property type="match status" value="1"/>
</dbReference>
<dbReference type="PANTHER" id="PTHR24416:SF600">
    <property type="entry name" value="PDGF- AND VEGF-RECEPTOR RELATED, ISOFORM J"/>
    <property type="match status" value="1"/>
</dbReference>
<keyword evidence="4" id="KW-0547">Nucleotide-binding</keyword>
<dbReference type="GO" id="GO:0005524">
    <property type="term" value="F:ATP binding"/>
    <property type="evidence" value="ECO:0007669"/>
    <property type="project" value="UniProtKB-KW"/>
</dbReference>
<dbReference type="GO" id="GO:0004714">
    <property type="term" value="F:transmembrane receptor protein tyrosine kinase activity"/>
    <property type="evidence" value="ECO:0007669"/>
    <property type="project" value="UniProtKB-EC"/>
</dbReference>
<dbReference type="CDD" id="cd00192">
    <property type="entry name" value="PTKc"/>
    <property type="match status" value="1"/>
</dbReference>
<dbReference type="InterPro" id="IPR050122">
    <property type="entry name" value="RTK"/>
</dbReference>
<proteinExistence type="predicted"/>
<evidence type="ECO:0000256" key="2">
    <source>
        <dbReference type="ARBA" id="ARBA00022553"/>
    </source>
</evidence>
<evidence type="ECO:0000256" key="1">
    <source>
        <dbReference type="ARBA" id="ARBA00011902"/>
    </source>
</evidence>
<keyword evidence="10" id="KW-0675">Receptor</keyword>
<name>A0AAD9QL92_ACRCE</name>
<reference evidence="10" key="1">
    <citation type="journal article" date="2023" name="G3 (Bethesda)">
        <title>Whole genome assembly and annotation of the endangered Caribbean coral Acropora cervicornis.</title>
        <authorList>
            <person name="Selwyn J.D."/>
            <person name="Vollmer S.V."/>
        </authorList>
    </citation>
    <scope>NUCLEOTIDE SEQUENCE</scope>
    <source>
        <strain evidence="10">K2</strain>
    </source>
</reference>
<keyword evidence="11" id="KW-1185">Reference proteome</keyword>
<reference evidence="10" key="2">
    <citation type="journal article" date="2023" name="Science">
        <title>Genomic signatures of disease resistance in endangered staghorn corals.</title>
        <authorList>
            <person name="Vollmer S.V."/>
            <person name="Selwyn J.D."/>
            <person name="Despard B.A."/>
            <person name="Roesel C.L."/>
        </authorList>
    </citation>
    <scope>NUCLEOTIDE SEQUENCE</scope>
    <source>
        <strain evidence="10">K2</strain>
    </source>
</reference>
<dbReference type="Proteomes" id="UP001249851">
    <property type="component" value="Unassembled WGS sequence"/>
</dbReference>
<dbReference type="FunFam" id="3.30.200.20:FF:000619">
    <property type="entry name" value="macrophage colony-stimulating factor 1 receptor isoform X2"/>
    <property type="match status" value="1"/>
</dbReference>
<dbReference type="Pfam" id="PF07714">
    <property type="entry name" value="PK_Tyr_Ser-Thr"/>
    <property type="match status" value="2"/>
</dbReference>
<evidence type="ECO:0000256" key="7">
    <source>
        <dbReference type="ARBA" id="ARBA00023137"/>
    </source>
</evidence>
<dbReference type="AlphaFoldDB" id="A0AAD9QL92"/>
<keyword evidence="5" id="KW-0418">Kinase</keyword>
<evidence type="ECO:0000259" key="9">
    <source>
        <dbReference type="PROSITE" id="PS50011"/>
    </source>
</evidence>
<dbReference type="InterPro" id="IPR011009">
    <property type="entry name" value="Kinase-like_dom_sf"/>
</dbReference>
<dbReference type="Gene3D" id="3.30.200.20">
    <property type="entry name" value="Phosphorylase Kinase, domain 1"/>
    <property type="match status" value="1"/>
</dbReference>
<keyword evidence="6" id="KW-0067">ATP-binding</keyword>
<feature type="compositionally biased region" description="Low complexity" evidence="8">
    <location>
        <begin position="428"/>
        <end position="442"/>
    </location>
</feature>
<keyword evidence="3" id="KW-0808">Transferase</keyword>
<sequence>MQPRSQCFSPPRRGWPILSSAEKSPGNEVGDDAVGWLTMTMMNKRRITRLFFLTVNFEISANATKEEYRDLVSELKILIHVGKHKNIVNLLGACTNGARLLIIMEYAPHGNLGEFLRSKRCTFEPVWRRTATFLPELEFNISHLINFSYQVCRGMEFLASKKERRNFELLNCYLVVFISKPEKRQSKPCPSEKSRFWRVSLTSFLGLRERALGMRVGLRHYFVMVTKSCFLLFFHSQCIHRDLAARNLLVGEEYVVKIADFGFARDIYSTRNYVRTRTDGVFPVKWMALESLFSGVYSEKSDVWSFGICLWEIFTLGGKPYPTIGERCLLDFLSEDNRMGSPQDCPQEFYTVMTDCWHKESKDRPSFAELSERIGEIIERHASEQGYPAYISFTGDSKGDQSDDVNPVECDTSAPQHGAAAGYHRVSSGETTHSSLSSSVVENDSDPEADEREQMLGAEDSGNLSGNESGIDVENGNDTIAMEVRPLKSANGKRRKKRNSKQTLA</sequence>
<dbReference type="Gene3D" id="1.10.510.10">
    <property type="entry name" value="Transferase(Phosphotransferase) domain 1"/>
    <property type="match status" value="1"/>
</dbReference>
<keyword evidence="7" id="KW-0829">Tyrosine-protein kinase</keyword>
<dbReference type="GO" id="GO:0005886">
    <property type="term" value="C:plasma membrane"/>
    <property type="evidence" value="ECO:0007669"/>
    <property type="project" value="TreeGrafter"/>
</dbReference>
<feature type="domain" description="Protein kinase" evidence="9">
    <location>
        <begin position="23"/>
        <end position="378"/>
    </location>
</feature>
<evidence type="ECO:0000256" key="6">
    <source>
        <dbReference type="ARBA" id="ARBA00022840"/>
    </source>
</evidence>
<evidence type="ECO:0000256" key="4">
    <source>
        <dbReference type="ARBA" id="ARBA00022741"/>
    </source>
</evidence>